<dbReference type="EMBL" id="JASNQZ010000005">
    <property type="protein sequence ID" value="KAL0957761.1"/>
    <property type="molecule type" value="Genomic_DNA"/>
</dbReference>
<dbReference type="Proteomes" id="UP001556367">
    <property type="component" value="Unassembled WGS sequence"/>
</dbReference>
<organism evidence="2 3">
    <name type="scientific">Hohenbuehelia grisea</name>
    <dbReference type="NCBI Taxonomy" id="104357"/>
    <lineage>
        <taxon>Eukaryota</taxon>
        <taxon>Fungi</taxon>
        <taxon>Dikarya</taxon>
        <taxon>Basidiomycota</taxon>
        <taxon>Agaricomycotina</taxon>
        <taxon>Agaricomycetes</taxon>
        <taxon>Agaricomycetidae</taxon>
        <taxon>Agaricales</taxon>
        <taxon>Pleurotineae</taxon>
        <taxon>Pleurotaceae</taxon>
        <taxon>Hohenbuehelia</taxon>
    </lineage>
</organism>
<reference evidence="3" key="1">
    <citation type="submission" date="2024-06" db="EMBL/GenBank/DDBJ databases">
        <title>Multi-omics analyses provide insights into the biosynthesis of the anticancer antibiotic pleurotin in Hohenbuehelia grisea.</title>
        <authorList>
            <person name="Weaver J.A."/>
            <person name="Alberti F."/>
        </authorList>
    </citation>
    <scope>NUCLEOTIDE SEQUENCE [LARGE SCALE GENOMIC DNA]</scope>
    <source>
        <strain evidence="3">T-177</strain>
    </source>
</reference>
<comment type="caution">
    <text evidence="2">The sequence shown here is derived from an EMBL/GenBank/DDBJ whole genome shotgun (WGS) entry which is preliminary data.</text>
</comment>
<sequence>MGNHWIADFLATSDGALQSHKQQPHLPADTSTILVTMAEATDDSLIFATTTEALRQSTWMGERFQSVYGWETNWDKSLLFIRNVTAIPRLFDIPSVNQNDPQDATPVPRSVAVSSGHLEFLRTEVNDHAAQLTRILHAITTFEFPSLTMRLPFTALHRSHPVTHLEDQALTRSSAHQTRRCRPRRPPDCTARSRISTLPVRLQIQSLDPPHRCLWIRVSISTHTP</sequence>
<keyword evidence="3" id="KW-1185">Reference proteome</keyword>
<name>A0ABR3JRR7_9AGAR</name>
<evidence type="ECO:0000313" key="3">
    <source>
        <dbReference type="Proteomes" id="UP001556367"/>
    </source>
</evidence>
<evidence type="ECO:0000313" key="2">
    <source>
        <dbReference type="EMBL" id="KAL0957761.1"/>
    </source>
</evidence>
<accession>A0ABR3JRR7</accession>
<proteinExistence type="predicted"/>
<gene>
    <name evidence="2" type="ORF">HGRIS_001539</name>
</gene>
<protein>
    <submittedName>
        <fullName evidence="2">Uncharacterized protein</fullName>
    </submittedName>
</protein>
<evidence type="ECO:0000256" key="1">
    <source>
        <dbReference type="SAM" id="MobiDB-lite"/>
    </source>
</evidence>
<feature type="region of interest" description="Disordered" evidence="1">
    <location>
        <begin position="168"/>
        <end position="190"/>
    </location>
</feature>